<evidence type="ECO:0008006" key="4">
    <source>
        <dbReference type="Google" id="ProtNLM"/>
    </source>
</evidence>
<feature type="compositionally biased region" description="Polar residues" evidence="1">
    <location>
        <begin position="137"/>
        <end position="146"/>
    </location>
</feature>
<dbReference type="SUPFAM" id="SSF54593">
    <property type="entry name" value="Glyoxalase/Bleomycin resistance protein/Dihydroxybiphenyl dioxygenase"/>
    <property type="match status" value="1"/>
</dbReference>
<accession>A0ABQ3ZRF2</accession>
<evidence type="ECO:0000256" key="1">
    <source>
        <dbReference type="SAM" id="MobiDB-lite"/>
    </source>
</evidence>
<dbReference type="EMBL" id="BOMN01000054">
    <property type="protein sequence ID" value="GIE21165.1"/>
    <property type="molecule type" value="Genomic_DNA"/>
</dbReference>
<evidence type="ECO:0000313" key="2">
    <source>
        <dbReference type="EMBL" id="GIE21165.1"/>
    </source>
</evidence>
<name>A0ABQ3ZRF2_9ACTN</name>
<sequence length="146" mass="15981">MAHEVTVPLLPCGSIDDIADFYQALGFEVTYRQTKPNPYVAIRREDLHLHFFGMPDFDAATSYGTLPGPEPGCRRAARGVRGGDAVALRQGARRRPAADDPATAQEEHGRRDRLQPRRPGRQLDPRHGGAHGGAHGSTCSSSRSRR</sequence>
<protein>
    <recommendedName>
        <fullName evidence="4">Glyoxalase/bleomycin resistance protein/dioxygenase superfamily protein</fullName>
    </recommendedName>
</protein>
<feature type="region of interest" description="Disordered" evidence="1">
    <location>
        <begin position="63"/>
        <end position="146"/>
    </location>
</feature>
<proteinExistence type="predicted"/>
<keyword evidence="3" id="KW-1185">Reference proteome</keyword>
<feature type="compositionally biased region" description="Basic and acidic residues" evidence="1">
    <location>
        <begin position="105"/>
        <end position="127"/>
    </location>
</feature>
<dbReference type="Proteomes" id="UP000603200">
    <property type="component" value="Unassembled WGS sequence"/>
</dbReference>
<dbReference type="InterPro" id="IPR029068">
    <property type="entry name" value="Glyas_Bleomycin-R_OHBP_Dase"/>
</dbReference>
<dbReference type="Gene3D" id="3.10.180.10">
    <property type="entry name" value="2,3-Dihydroxybiphenyl 1,2-Dioxygenase, domain 1"/>
    <property type="match status" value="1"/>
</dbReference>
<reference evidence="2 3" key="1">
    <citation type="submission" date="2021-01" db="EMBL/GenBank/DDBJ databases">
        <title>Whole genome shotgun sequence of Actinoplanes humidus NBRC 14915.</title>
        <authorList>
            <person name="Komaki H."/>
            <person name="Tamura T."/>
        </authorList>
    </citation>
    <scope>NUCLEOTIDE SEQUENCE [LARGE SCALE GENOMIC DNA]</scope>
    <source>
        <strain evidence="2 3">NBRC 14915</strain>
    </source>
</reference>
<gene>
    <name evidence="2" type="ORF">Ahu01nite_042670</name>
</gene>
<comment type="caution">
    <text evidence="2">The sequence shown here is derived from an EMBL/GenBank/DDBJ whole genome shotgun (WGS) entry which is preliminary data.</text>
</comment>
<evidence type="ECO:0000313" key="3">
    <source>
        <dbReference type="Proteomes" id="UP000603200"/>
    </source>
</evidence>
<organism evidence="2 3">
    <name type="scientific">Winogradskya humida</name>
    <dbReference type="NCBI Taxonomy" id="113566"/>
    <lineage>
        <taxon>Bacteria</taxon>
        <taxon>Bacillati</taxon>
        <taxon>Actinomycetota</taxon>
        <taxon>Actinomycetes</taxon>
        <taxon>Micromonosporales</taxon>
        <taxon>Micromonosporaceae</taxon>
        <taxon>Winogradskya</taxon>
    </lineage>
</organism>